<keyword evidence="1" id="KW-0472">Membrane</keyword>
<dbReference type="HOGENOM" id="CLU_104999_0_0_9"/>
<evidence type="ECO:0000313" key="5">
    <source>
        <dbReference type="Proteomes" id="UP000011747"/>
    </source>
</evidence>
<dbReference type="Pfam" id="PF01464">
    <property type="entry name" value="SLT"/>
    <property type="match status" value="1"/>
</dbReference>
<dbReference type="InterPro" id="IPR008258">
    <property type="entry name" value="Transglycosylase_SLT_dom_1"/>
</dbReference>
<dbReference type="PATRIC" id="fig|665952.3.peg.659"/>
<dbReference type="InterPro" id="IPR023346">
    <property type="entry name" value="Lysozyme-like_dom_sf"/>
</dbReference>
<dbReference type="SUPFAM" id="SSF53955">
    <property type="entry name" value="Lysozyme-like"/>
    <property type="match status" value="1"/>
</dbReference>
<feature type="domain" description="Transglycosylase SLT" evidence="2">
    <location>
        <begin position="51"/>
        <end position="100"/>
    </location>
</feature>
<dbReference type="AlphaFoldDB" id="G9QI79"/>
<keyword evidence="1" id="KW-0812">Transmembrane</keyword>
<dbReference type="Pfam" id="PF13406">
    <property type="entry name" value="SLT_2"/>
    <property type="match status" value="1"/>
</dbReference>
<sequence>MNWVTSTVMKKAFIWFLFPFIILVGFVTYKWTNGKIEENVSIPKEYIPIYKAAAQKYGVPWELLAAHHRVETKFSKGPLVSPAGAEGPMQFMPCTFVGWKYPGCEGKGKGKIPEKDKTNPAVIKKYGGYGVDANGDGKADPFDLEDAVFSAANYLARNGAANGHWKKAVYAYNHSEQYVEEVLFYTNKYKMTESTSF</sequence>
<dbReference type="EMBL" id="ACWF01000028">
    <property type="protein sequence ID" value="EHL79145.1"/>
    <property type="molecule type" value="Genomic_DNA"/>
</dbReference>
<comment type="caution">
    <text evidence="4">The sequence shown here is derived from an EMBL/GenBank/DDBJ whole genome shotgun (WGS) entry which is preliminary data.</text>
</comment>
<feature type="domain" description="Transglycosylase SLT" evidence="3">
    <location>
        <begin position="125"/>
        <end position="172"/>
    </location>
</feature>
<dbReference type="CDD" id="cd13399">
    <property type="entry name" value="Slt35-like"/>
    <property type="match status" value="1"/>
</dbReference>
<dbReference type="InterPro" id="IPR031304">
    <property type="entry name" value="SLT_2"/>
</dbReference>
<dbReference type="Proteomes" id="UP000011747">
    <property type="component" value="Unassembled WGS sequence"/>
</dbReference>
<feature type="transmembrane region" description="Helical" evidence="1">
    <location>
        <begin position="12"/>
        <end position="31"/>
    </location>
</feature>
<keyword evidence="1" id="KW-1133">Transmembrane helix</keyword>
<evidence type="ECO:0000259" key="3">
    <source>
        <dbReference type="Pfam" id="PF13406"/>
    </source>
</evidence>
<evidence type="ECO:0000256" key="1">
    <source>
        <dbReference type="SAM" id="Phobius"/>
    </source>
</evidence>
<dbReference type="Gene3D" id="1.10.530.10">
    <property type="match status" value="1"/>
</dbReference>
<proteinExistence type="predicted"/>
<dbReference type="GO" id="GO:0008933">
    <property type="term" value="F:peptidoglycan lytic transglycosylase activity"/>
    <property type="evidence" value="ECO:0007669"/>
    <property type="project" value="TreeGrafter"/>
</dbReference>
<protein>
    <submittedName>
        <fullName evidence="4">Uncharacterized protein</fullName>
    </submittedName>
</protein>
<gene>
    <name evidence="4" type="ORF">HMPREF1015_01443</name>
</gene>
<dbReference type="GO" id="GO:0009253">
    <property type="term" value="P:peptidoglycan catabolic process"/>
    <property type="evidence" value="ECO:0007669"/>
    <property type="project" value="TreeGrafter"/>
</dbReference>
<evidence type="ECO:0000259" key="2">
    <source>
        <dbReference type="Pfam" id="PF01464"/>
    </source>
</evidence>
<keyword evidence="5" id="KW-1185">Reference proteome</keyword>
<evidence type="ECO:0000313" key="4">
    <source>
        <dbReference type="EMBL" id="EHL79145.1"/>
    </source>
</evidence>
<dbReference type="InterPro" id="IPR043426">
    <property type="entry name" value="MltB-like"/>
</dbReference>
<dbReference type="PANTHER" id="PTHR30163:SF8">
    <property type="entry name" value="LYTIC MUREIN TRANSGLYCOSYLASE"/>
    <property type="match status" value="1"/>
</dbReference>
<organism evidence="4 5">
    <name type="scientific">Bacillus smithii 7_3_47FAA</name>
    <dbReference type="NCBI Taxonomy" id="665952"/>
    <lineage>
        <taxon>Bacteria</taxon>
        <taxon>Bacillati</taxon>
        <taxon>Bacillota</taxon>
        <taxon>Bacilli</taxon>
        <taxon>Bacillales</taxon>
        <taxon>Bacillaceae</taxon>
        <taxon>Bacillus</taxon>
    </lineage>
</organism>
<accession>G9QI79</accession>
<name>G9QI79_9BACI</name>
<dbReference type="PANTHER" id="PTHR30163">
    <property type="entry name" value="MEMBRANE-BOUND LYTIC MUREIN TRANSGLYCOSYLASE B"/>
    <property type="match status" value="1"/>
</dbReference>
<reference evidence="4 5" key="1">
    <citation type="submission" date="2011-09" db="EMBL/GenBank/DDBJ databases">
        <title>The Genome Sequence of Bacillus smithii 7_3_47FAA.</title>
        <authorList>
            <consortium name="The Broad Institute Genome Sequencing Platform"/>
            <person name="Earl A."/>
            <person name="Ward D."/>
            <person name="Feldgarden M."/>
            <person name="Gevers D."/>
            <person name="Daigneault M."/>
            <person name="Strauss J."/>
            <person name="Allen-Vercoe E."/>
            <person name="Young S.K."/>
            <person name="Zeng Q."/>
            <person name="Gargeya S."/>
            <person name="Fitzgerald M."/>
            <person name="Haas B."/>
            <person name="Abouelleil A."/>
            <person name="Alvarado L."/>
            <person name="Arachchi H.M."/>
            <person name="Berlin A."/>
            <person name="Brown A."/>
            <person name="Chapman S.B."/>
            <person name="Chen Z."/>
            <person name="Dunbar C."/>
            <person name="Freedman E."/>
            <person name="Gearin G."/>
            <person name="Goldberg J."/>
            <person name="Griggs A."/>
            <person name="Gujja S."/>
            <person name="Heiman D."/>
            <person name="Howarth C."/>
            <person name="Larson L."/>
            <person name="Lui A."/>
            <person name="MacDonald P.J.P."/>
            <person name="Montmayeur A."/>
            <person name="Murphy C."/>
            <person name="Neiman D."/>
            <person name="Pearson M."/>
            <person name="Priest M."/>
            <person name="Roberts A."/>
            <person name="Saif S."/>
            <person name="Shea T."/>
            <person name="Shenoy N."/>
            <person name="Sisk P."/>
            <person name="Stolte C."/>
            <person name="Sykes S."/>
            <person name="Wortman J."/>
            <person name="Nusbaum C."/>
            <person name="Birren B."/>
        </authorList>
    </citation>
    <scope>NUCLEOTIDE SEQUENCE [LARGE SCALE GENOMIC DNA]</scope>
    <source>
        <strain evidence="4 5">7_3_47FAA</strain>
    </source>
</reference>